<comment type="caution">
    <text evidence="1">The sequence shown here is derived from an EMBL/GenBank/DDBJ whole genome shotgun (WGS) entry which is preliminary data.</text>
</comment>
<proteinExistence type="predicted"/>
<dbReference type="Proteomes" id="UP000765509">
    <property type="component" value="Unassembled WGS sequence"/>
</dbReference>
<dbReference type="EMBL" id="AVOT02013800">
    <property type="protein sequence ID" value="MBW0496755.1"/>
    <property type="molecule type" value="Genomic_DNA"/>
</dbReference>
<reference evidence="1" key="1">
    <citation type="submission" date="2021-03" db="EMBL/GenBank/DDBJ databases">
        <title>Draft genome sequence of rust myrtle Austropuccinia psidii MF-1, a brazilian biotype.</title>
        <authorList>
            <person name="Quecine M.C."/>
            <person name="Pachon D.M.R."/>
            <person name="Bonatelli M.L."/>
            <person name="Correr F.H."/>
            <person name="Franceschini L.M."/>
            <person name="Leite T.F."/>
            <person name="Margarido G.R.A."/>
            <person name="Almeida C.A."/>
            <person name="Ferrarezi J.A."/>
            <person name="Labate C.A."/>
        </authorList>
    </citation>
    <scope>NUCLEOTIDE SEQUENCE</scope>
    <source>
        <strain evidence="1">MF-1</strain>
    </source>
</reference>
<evidence type="ECO:0000313" key="1">
    <source>
        <dbReference type="EMBL" id="MBW0496755.1"/>
    </source>
</evidence>
<dbReference type="AlphaFoldDB" id="A0A9Q3D6L4"/>
<evidence type="ECO:0000313" key="2">
    <source>
        <dbReference type="Proteomes" id="UP000765509"/>
    </source>
</evidence>
<accession>A0A9Q3D6L4</accession>
<protein>
    <submittedName>
        <fullName evidence="1">Uncharacterized protein</fullName>
    </submittedName>
</protein>
<organism evidence="1 2">
    <name type="scientific">Austropuccinia psidii MF-1</name>
    <dbReference type="NCBI Taxonomy" id="1389203"/>
    <lineage>
        <taxon>Eukaryota</taxon>
        <taxon>Fungi</taxon>
        <taxon>Dikarya</taxon>
        <taxon>Basidiomycota</taxon>
        <taxon>Pucciniomycotina</taxon>
        <taxon>Pucciniomycetes</taxon>
        <taxon>Pucciniales</taxon>
        <taxon>Sphaerophragmiaceae</taxon>
        <taxon>Austropuccinia</taxon>
    </lineage>
</organism>
<gene>
    <name evidence="1" type="ORF">O181_036470</name>
</gene>
<keyword evidence="2" id="KW-1185">Reference proteome</keyword>
<sequence>MIQNLKDIIRIFWAYGLEFKDSNGFTHYWFTLIPDLGLEYKTSIHSSIGKTPKMLAKGGIPRLPYDYLKEDLVDINLMENSFKTMLDNERNHANRFIKYSFKYSKEKWAKSYKPPYFKAGDSVLVSALNFNNIKVPKKMKYSSSGTFMIKEAHFPNAVQLELTGELMNQHPDFPVSLIKPYSSSYKQLFPLRKKRPLEISPLEGGEEKKILKVLKDRSTRKKRMGILFKL</sequence>
<name>A0A9Q3D6L4_9BASI</name>